<evidence type="ECO:0000256" key="1">
    <source>
        <dbReference type="SAM" id="MobiDB-lite"/>
    </source>
</evidence>
<evidence type="ECO:0000313" key="2">
    <source>
        <dbReference type="EMBL" id="JAC78684.1"/>
    </source>
</evidence>
<reference evidence="2" key="1">
    <citation type="submission" date="2014-05" db="EMBL/GenBank/DDBJ databases">
        <title>The transcriptome of the halophilic microalga Tetraselmis sp. GSL018 isolated from the Great Salt Lake, Utah.</title>
        <authorList>
            <person name="Jinkerson R.E."/>
            <person name="D'Adamo S."/>
            <person name="Posewitz M.C."/>
        </authorList>
    </citation>
    <scope>NUCLEOTIDE SEQUENCE</scope>
    <source>
        <strain evidence="2">GSL018</strain>
    </source>
</reference>
<feature type="region of interest" description="Disordered" evidence="1">
    <location>
        <begin position="1"/>
        <end position="79"/>
    </location>
</feature>
<dbReference type="AlphaFoldDB" id="A0A061S6R3"/>
<gene>
    <name evidence="2" type="ORF">TSPGSL018_14545</name>
</gene>
<sequence length="79" mass="7526">EGLCRRLQEQVKTGPAEAEAAAAEPTAGEGLAEPIGPDGLGEAASGGAPVAGEPPSGVAEAADGFPDTLVAEPEGSSEG</sequence>
<organism evidence="2">
    <name type="scientific">Tetraselmis sp. GSL018</name>
    <dbReference type="NCBI Taxonomy" id="582737"/>
    <lineage>
        <taxon>Eukaryota</taxon>
        <taxon>Viridiplantae</taxon>
        <taxon>Chlorophyta</taxon>
        <taxon>core chlorophytes</taxon>
        <taxon>Chlorodendrophyceae</taxon>
        <taxon>Chlorodendrales</taxon>
        <taxon>Chlorodendraceae</taxon>
        <taxon>Tetraselmis</taxon>
    </lineage>
</organism>
<proteinExistence type="predicted"/>
<name>A0A061S6R3_9CHLO</name>
<protein>
    <submittedName>
        <fullName evidence="2">Uncharacterized protein</fullName>
    </submittedName>
</protein>
<feature type="non-terminal residue" evidence="2">
    <location>
        <position position="1"/>
    </location>
</feature>
<accession>A0A061S6R3</accession>
<dbReference type="EMBL" id="GBEZ01006729">
    <property type="protein sequence ID" value="JAC78684.1"/>
    <property type="molecule type" value="Transcribed_RNA"/>
</dbReference>
<feature type="compositionally biased region" description="Low complexity" evidence="1">
    <location>
        <begin position="14"/>
        <end position="34"/>
    </location>
</feature>